<evidence type="ECO:0000256" key="4">
    <source>
        <dbReference type="ARBA" id="ARBA00022806"/>
    </source>
</evidence>
<evidence type="ECO:0000256" key="3">
    <source>
        <dbReference type="ARBA" id="ARBA00022801"/>
    </source>
</evidence>
<dbReference type="EC" id="3.6.4.13" evidence="1"/>
<dbReference type="KEGG" id="ovi:T265_14212"/>
<sequence>MLERRSILRLSDTASEFALFGGHFTITCLVGHHFEVLGLAELAHREYQAGEYERAEQHCMQLWNQDPENTSTLLLLSSIHFQCRRMERSAYFSQLAIKQNPLMAEAYSNLGNVFKERGQLKEAIDNYRHALSIKPDFIDGYINLAAALVAAGDMESAVNAYATALQYNPDLYCVRSDLGNLLKALGRLDEAKILERDGSIQKAEPMIRLVSEDRPLDARKLGYSGSGVEVRNRLPLGTNSVDPKLMAKPIVVITPCAPESRPTKSAASPDSSFHSTTTDLSLTKGSDDLEEVVRSTISHDELPAFISEASAGIEKLEDDAFRRLEYFSLVSKVCTELTNHLGLDDKSLAEFVIHLARKNQTFDKFKAALVKKGAEFTDPLIASILRLVQKMLPQKTSKQKKDKKKAATASMGAESTEPGERMVDEKLELRKRLLPALCIPNEDPNQMHFKHDGFEQCTTVSADQSDTSSSSFIHPDDEHLLKEPETYAQRERNDVDELAASDMLKDLEQLLSGAKAESLAPRKKARSPRRRGSRSPDNRGASSSRRPTLPVEPVVGTIYTGRVTNILAFGAVVQLEGLRKRWEGLVHISQIRQEGRVANVSDVVQRMQKVYVKVLSFTGTRTSLSMKEVNQETGEDLNPRGRGKSPSGHQTDPAKGKMRNVDEVDIDGARNPDRPDAGLSASTLLFRPRKDVMEEDLDSGPKRKVQRISSPERWELKQMMSAGVIEKTELPDFDEETGLLPREDEESDEDMEIELVEEEPPFLKGHGRHAMDLSPVRIVKNPDGSLQQAAMMRQALQKERREMKQQERQSQMMAEREAAPERMGKDWHDPMGASLDAKPQFGGPRSSEQFKDVPEWKRAVQGGTRTGAVGKKIVRSILEQRQSLPIFKLKDELLHAVNDNKVLIVIGETGSGKTTQITQYLAEAGFTNTGRIGCTQPRRVAAMSVAKRVSEEFGCRLGQEVGYTIRFEDCTAPETKIKYMTDGMLLRECLIDPDLRQYSVIMLDEAHERTIHTDVLFGLLKKAIQKRDDMKLIVTSATLDSVKFSQYFFEAASIHVNNFRTKLPGLVALREPIFIAPAASQEGHLPFYRLIFLLLQPIFTIPGRTYPVEILYSLEPENDYLDAALNTVMQIHLTEPPGDILVFLTGQEEIDSGCEILYERMKALGSDVPELIILPVYAALPSEMQSRIFDPAPPGSRKVVIATNIAETSLTIDGIYYVIDPGFVKQKVYSSKSGMDQLIVTPISQAQAKQRAGRAGRTGPGKCYRLYTERAYRDEMLATNVPEIQRTNLASTVLQLKAMGINDLLSFDFMDPPPLQTLVAAMETLHGLSALDDEGLLTRLGRRVCLVDPRTSLSFVIAIVFRQPECFASFQMAEFPLEPMLSKMLIMSVHLQCSEEVLTIVSMLSVQNVFYRPKEKTELADQRKAKFHQPEGDHLTLLAVYNAWKNNKFSAPWCYDNFIQARTLKRAQDVRKQLLGIMDRHKLDVVSCGKKTALAQKAILSGFFRNAAKKDPQEGYRTLVDQQVVYIHPSSALFNRQPDWVVYHELVMTTKEYMREVTTIDPRWLVEFAPNFFKFGDPTKLSRAKKSMRIEPLYSKFEEKDSWRISRAPRKFHVKVTF</sequence>
<dbReference type="Gene3D" id="3.40.50.300">
    <property type="entry name" value="P-loop containing nucleotide triphosphate hydrolases"/>
    <property type="match status" value="2"/>
</dbReference>
<dbReference type="FunFam" id="3.40.50.300:FF:000101">
    <property type="entry name" value="Pre-mRNA-splicing factor ATP-dependent RNA helicase"/>
    <property type="match status" value="1"/>
</dbReference>
<dbReference type="SMART" id="SM00028">
    <property type="entry name" value="TPR"/>
    <property type="match status" value="3"/>
</dbReference>
<dbReference type="GO" id="GO:0003724">
    <property type="term" value="F:RNA helicase activity"/>
    <property type="evidence" value="ECO:0007669"/>
    <property type="project" value="UniProtKB-EC"/>
</dbReference>
<dbReference type="FunFam" id="1.10.10.2130:FF:000001">
    <property type="entry name" value="Pre-mRNA-splicing factor ATP-dependent RNA helicase"/>
    <property type="match status" value="1"/>
</dbReference>
<feature type="region of interest" description="Disordered" evidence="11">
    <location>
        <begin position="626"/>
        <end position="685"/>
    </location>
</feature>
<dbReference type="InterPro" id="IPR014001">
    <property type="entry name" value="Helicase_ATP-bd"/>
</dbReference>
<feature type="compositionally biased region" description="Basic residues" evidence="11">
    <location>
        <begin position="397"/>
        <end position="406"/>
    </location>
</feature>
<dbReference type="Pfam" id="PF00271">
    <property type="entry name" value="Helicase_C"/>
    <property type="match status" value="1"/>
</dbReference>
<dbReference type="Pfam" id="PF00575">
    <property type="entry name" value="S1"/>
    <property type="match status" value="1"/>
</dbReference>
<dbReference type="InterPro" id="IPR049588">
    <property type="entry name" value="DHX8_GH2-like"/>
</dbReference>
<dbReference type="GO" id="GO:0071013">
    <property type="term" value="C:catalytic step 2 spliceosome"/>
    <property type="evidence" value="ECO:0007669"/>
    <property type="project" value="TreeGrafter"/>
</dbReference>
<feature type="repeat" description="TPR" evidence="9">
    <location>
        <begin position="138"/>
        <end position="171"/>
    </location>
</feature>
<comment type="catalytic activity">
    <reaction evidence="8">
        <text>ATP + H2O = ADP + phosphate + H(+)</text>
        <dbReference type="Rhea" id="RHEA:13065"/>
        <dbReference type="ChEBI" id="CHEBI:15377"/>
        <dbReference type="ChEBI" id="CHEBI:15378"/>
        <dbReference type="ChEBI" id="CHEBI:30616"/>
        <dbReference type="ChEBI" id="CHEBI:43474"/>
        <dbReference type="ChEBI" id="CHEBI:456216"/>
        <dbReference type="EC" id="3.6.4.13"/>
    </reaction>
</comment>
<keyword evidence="10" id="KW-0175">Coiled coil</keyword>
<dbReference type="Gene3D" id="1.10.10.2130">
    <property type="entry name" value="DEAH helicase family, winged-helix domain"/>
    <property type="match status" value="1"/>
</dbReference>
<dbReference type="PROSITE" id="PS51194">
    <property type="entry name" value="HELICASE_CTER"/>
    <property type="match status" value="1"/>
</dbReference>
<dbReference type="SMART" id="SM00316">
    <property type="entry name" value="S1"/>
    <property type="match status" value="1"/>
</dbReference>
<dbReference type="SUPFAM" id="SSF52540">
    <property type="entry name" value="P-loop containing nucleoside triphosphate hydrolases"/>
    <property type="match status" value="1"/>
</dbReference>
<dbReference type="PROSITE" id="PS00690">
    <property type="entry name" value="DEAH_ATP_HELICASE"/>
    <property type="match status" value="1"/>
</dbReference>
<keyword evidence="9" id="KW-0802">TPR repeat</keyword>
<dbReference type="InterPro" id="IPR002464">
    <property type="entry name" value="DNA/RNA_helicase_DEAH_CS"/>
</dbReference>
<dbReference type="FunFam" id="2.40.50.140:FF:000061">
    <property type="entry name" value="ATP-dependent RNA helicase DHX8"/>
    <property type="match status" value="1"/>
</dbReference>
<dbReference type="InterPro" id="IPR011545">
    <property type="entry name" value="DEAD/DEAH_box_helicase_dom"/>
</dbReference>
<dbReference type="Pfam" id="PF07717">
    <property type="entry name" value="OB_NTP_bind"/>
    <property type="match status" value="1"/>
</dbReference>
<feature type="region of interest" description="Disordered" evidence="11">
    <location>
        <begin position="395"/>
        <end position="422"/>
    </location>
</feature>
<dbReference type="PROSITE" id="PS50126">
    <property type="entry name" value="S1"/>
    <property type="match status" value="1"/>
</dbReference>
<dbReference type="FunFam" id="3.40.50.300:FF:000191">
    <property type="entry name" value="Pre-mRNA-splicing factor ATP-dependent RNA helicase"/>
    <property type="match status" value="1"/>
</dbReference>
<feature type="compositionally biased region" description="Basic and acidic residues" evidence="11">
    <location>
        <begin position="652"/>
        <end position="676"/>
    </location>
</feature>
<dbReference type="PANTHER" id="PTHR18934">
    <property type="entry name" value="ATP-DEPENDENT RNA HELICASE"/>
    <property type="match status" value="1"/>
</dbReference>
<evidence type="ECO:0000259" key="12">
    <source>
        <dbReference type="PROSITE" id="PS50126"/>
    </source>
</evidence>
<dbReference type="CDD" id="cd21691">
    <property type="entry name" value="GH2-like_DHX8"/>
    <property type="match status" value="1"/>
</dbReference>
<dbReference type="SMART" id="SM00847">
    <property type="entry name" value="HA2"/>
    <property type="match status" value="1"/>
</dbReference>
<keyword evidence="16" id="KW-1185">Reference proteome</keyword>
<feature type="domain" description="S1 motif" evidence="12">
    <location>
        <begin position="556"/>
        <end position="627"/>
    </location>
</feature>
<dbReference type="InterPro" id="IPR003029">
    <property type="entry name" value="S1_domain"/>
</dbReference>
<feature type="region of interest" description="Disordered" evidence="11">
    <location>
        <begin position="259"/>
        <end position="282"/>
    </location>
</feature>
<evidence type="ECO:0000256" key="7">
    <source>
        <dbReference type="ARBA" id="ARBA00023242"/>
    </source>
</evidence>
<dbReference type="Gene3D" id="2.40.50.140">
    <property type="entry name" value="Nucleic acid-binding proteins"/>
    <property type="match status" value="1"/>
</dbReference>
<dbReference type="GeneID" id="20328378"/>
<gene>
    <name evidence="15" type="ORF">T265_14212</name>
</gene>
<evidence type="ECO:0000256" key="5">
    <source>
        <dbReference type="ARBA" id="ARBA00022840"/>
    </source>
</evidence>
<dbReference type="FunFam" id="1.25.40.10:FF:000252">
    <property type="entry name" value="O-linked N-acetylglucosamine (GlcNAc) transferase"/>
    <property type="match status" value="1"/>
</dbReference>
<dbReference type="GO" id="GO:0016787">
    <property type="term" value="F:hydrolase activity"/>
    <property type="evidence" value="ECO:0007669"/>
    <property type="project" value="UniProtKB-KW"/>
</dbReference>
<dbReference type="GO" id="GO:0003723">
    <property type="term" value="F:RNA binding"/>
    <property type="evidence" value="ECO:0007669"/>
    <property type="project" value="TreeGrafter"/>
</dbReference>
<feature type="repeat" description="TPR" evidence="9">
    <location>
        <begin position="104"/>
        <end position="137"/>
    </location>
</feature>
<feature type="coiled-coil region" evidence="10">
    <location>
        <begin position="786"/>
        <end position="816"/>
    </location>
</feature>
<dbReference type="InterPro" id="IPR001650">
    <property type="entry name" value="Helicase_C-like"/>
</dbReference>
<feature type="compositionally biased region" description="Low complexity" evidence="11">
    <location>
        <begin position="460"/>
        <end position="471"/>
    </location>
</feature>
<evidence type="ECO:0000313" key="15">
    <source>
        <dbReference type="EMBL" id="KER25388.1"/>
    </source>
</evidence>
<protein>
    <recommendedName>
        <fullName evidence="1">RNA helicase</fullName>
        <ecNumber evidence="1">3.6.4.13</ecNumber>
    </recommendedName>
</protein>
<dbReference type="Pfam" id="PF13414">
    <property type="entry name" value="TPR_11"/>
    <property type="match status" value="1"/>
</dbReference>
<evidence type="ECO:0000313" key="16">
    <source>
        <dbReference type="Proteomes" id="UP000054324"/>
    </source>
</evidence>
<feature type="compositionally biased region" description="Basic residues" evidence="11">
    <location>
        <begin position="521"/>
        <end position="533"/>
    </location>
</feature>
<keyword evidence="6" id="KW-0508">mRNA splicing</keyword>
<evidence type="ECO:0000259" key="14">
    <source>
        <dbReference type="PROSITE" id="PS51194"/>
    </source>
</evidence>
<dbReference type="SMART" id="SM00490">
    <property type="entry name" value="HELICc"/>
    <property type="match status" value="1"/>
</dbReference>
<dbReference type="CDD" id="cd05684">
    <property type="entry name" value="S1_DHX8_helicase"/>
    <property type="match status" value="1"/>
</dbReference>
<dbReference type="InterPro" id="IPR019734">
    <property type="entry name" value="TPR_rpt"/>
</dbReference>
<keyword evidence="3" id="KW-0378">Hydrolase</keyword>
<dbReference type="RefSeq" id="XP_009170861.1">
    <property type="nucleotide sequence ID" value="XM_009172597.1"/>
</dbReference>
<dbReference type="Proteomes" id="UP000054324">
    <property type="component" value="Unassembled WGS sequence"/>
</dbReference>
<name>A0A074ZDY7_OPIVI</name>
<keyword evidence="5" id="KW-0067">ATP-binding</keyword>
<reference evidence="15 16" key="1">
    <citation type="submission" date="2013-11" db="EMBL/GenBank/DDBJ databases">
        <title>Opisthorchis viverrini - life in the bile duct.</title>
        <authorList>
            <person name="Young N.D."/>
            <person name="Nagarajan N."/>
            <person name="Lin S.J."/>
            <person name="Korhonen P.K."/>
            <person name="Jex A.R."/>
            <person name="Hall R.S."/>
            <person name="Safavi-Hemami H."/>
            <person name="Kaewkong W."/>
            <person name="Bertrand D."/>
            <person name="Gao S."/>
            <person name="Seet Q."/>
            <person name="Wongkham S."/>
            <person name="Teh B.T."/>
            <person name="Wongkham C."/>
            <person name="Intapan P.M."/>
            <person name="Maleewong W."/>
            <person name="Yang X."/>
            <person name="Hu M."/>
            <person name="Wang Z."/>
            <person name="Hofmann A."/>
            <person name="Sternberg P.W."/>
            <person name="Tan P."/>
            <person name="Wang J."/>
            <person name="Gasser R.B."/>
        </authorList>
    </citation>
    <scope>NUCLEOTIDE SEQUENCE [LARGE SCALE GENOMIC DNA]</scope>
</reference>
<dbReference type="InterPro" id="IPR011709">
    <property type="entry name" value="DEAD-box_helicase_OB_fold"/>
</dbReference>
<dbReference type="InterPro" id="IPR012340">
    <property type="entry name" value="NA-bd_OB-fold"/>
</dbReference>
<accession>A0A074ZDY7</accession>
<dbReference type="GO" id="GO:0005524">
    <property type="term" value="F:ATP binding"/>
    <property type="evidence" value="ECO:0007669"/>
    <property type="project" value="UniProtKB-KW"/>
</dbReference>
<dbReference type="CDD" id="cd18791">
    <property type="entry name" value="SF2_C_RHA"/>
    <property type="match status" value="1"/>
</dbReference>
<evidence type="ECO:0000256" key="10">
    <source>
        <dbReference type="SAM" id="Coils"/>
    </source>
</evidence>
<dbReference type="STRING" id="6198.A0A074ZDY7"/>
<dbReference type="InterPro" id="IPR027417">
    <property type="entry name" value="P-loop_NTPase"/>
</dbReference>
<evidence type="ECO:0000256" key="8">
    <source>
        <dbReference type="ARBA" id="ARBA00047984"/>
    </source>
</evidence>
<dbReference type="CTD" id="20328378"/>
<dbReference type="PROSITE" id="PS50293">
    <property type="entry name" value="TPR_REGION"/>
    <property type="match status" value="1"/>
</dbReference>
<dbReference type="PANTHER" id="PTHR18934:SF85">
    <property type="entry name" value="ATP-DEPENDENT RNA HELICASE DHX8"/>
    <property type="match status" value="1"/>
</dbReference>
<dbReference type="Gene3D" id="1.20.120.1080">
    <property type="match status" value="1"/>
</dbReference>
<proteinExistence type="predicted"/>
<dbReference type="InterPro" id="IPR049621">
    <property type="entry name" value="S1_DHX8_helicase"/>
</dbReference>
<dbReference type="PROSITE" id="PS51192">
    <property type="entry name" value="HELICASE_ATP_BIND_1"/>
    <property type="match status" value="1"/>
</dbReference>
<keyword evidence="7" id="KW-0539">Nucleus</keyword>
<dbReference type="EMBL" id="KL596778">
    <property type="protein sequence ID" value="KER25388.1"/>
    <property type="molecule type" value="Genomic_DNA"/>
</dbReference>
<dbReference type="PROSITE" id="PS50005">
    <property type="entry name" value="TPR"/>
    <property type="match status" value="2"/>
</dbReference>
<dbReference type="InterPro" id="IPR007502">
    <property type="entry name" value="Helicase-assoc_dom"/>
</dbReference>
<evidence type="ECO:0000256" key="11">
    <source>
        <dbReference type="SAM" id="MobiDB-lite"/>
    </source>
</evidence>
<organism evidence="15 16">
    <name type="scientific">Opisthorchis viverrini</name>
    <name type="common">Southeast Asian liver fluke</name>
    <dbReference type="NCBI Taxonomy" id="6198"/>
    <lineage>
        <taxon>Eukaryota</taxon>
        <taxon>Metazoa</taxon>
        <taxon>Spiralia</taxon>
        <taxon>Lophotrochozoa</taxon>
        <taxon>Platyhelminthes</taxon>
        <taxon>Trematoda</taxon>
        <taxon>Digenea</taxon>
        <taxon>Opisthorchiida</taxon>
        <taxon>Opisthorchiata</taxon>
        <taxon>Opisthorchiidae</taxon>
        <taxon>Opisthorchis</taxon>
    </lineage>
</organism>
<dbReference type="InterPro" id="IPR011990">
    <property type="entry name" value="TPR-like_helical_dom_sf"/>
</dbReference>
<feature type="domain" description="Helicase ATP-binding" evidence="13">
    <location>
        <begin position="894"/>
        <end position="1057"/>
    </location>
</feature>
<dbReference type="OrthoDB" id="10253254at2759"/>
<dbReference type="InterPro" id="IPR042035">
    <property type="entry name" value="DEAH_win-hel_dom"/>
</dbReference>
<dbReference type="GO" id="GO:0000390">
    <property type="term" value="P:spliceosomal complex disassembly"/>
    <property type="evidence" value="ECO:0007669"/>
    <property type="project" value="TreeGrafter"/>
</dbReference>
<evidence type="ECO:0000259" key="13">
    <source>
        <dbReference type="PROSITE" id="PS51192"/>
    </source>
</evidence>
<dbReference type="Gene3D" id="1.25.40.10">
    <property type="entry name" value="Tetratricopeptide repeat domain"/>
    <property type="match status" value="1"/>
</dbReference>
<dbReference type="SUPFAM" id="SSF50249">
    <property type="entry name" value="Nucleic acid-binding proteins"/>
    <property type="match status" value="1"/>
</dbReference>
<keyword evidence="2" id="KW-0547">Nucleotide-binding</keyword>
<evidence type="ECO:0000256" key="9">
    <source>
        <dbReference type="PROSITE-ProRule" id="PRU00339"/>
    </source>
</evidence>
<feature type="domain" description="Helicase C-terminal" evidence="14">
    <location>
        <begin position="1120"/>
        <end position="1300"/>
    </location>
</feature>
<dbReference type="Pfam" id="PF00270">
    <property type="entry name" value="DEAD"/>
    <property type="match status" value="1"/>
</dbReference>
<keyword evidence="4" id="KW-0347">Helicase</keyword>
<evidence type="ECO:0000256" key="6">
    <source>
        <dbReference type="ARBA" id="ARBA00023187"/>
    </source>
</evidence>
<feature type="region of interest" description="Disordered" evidence="11">
    <location>
        <begin position="460"/>
        <end position="489"/>
    </location>
</feature>
<evidence type="ECO:0000256" key="2">
    <source>
        <dbReference type="ARBA" id="ARBA00022741"/>
    </source>
</evidence>
<feature type="region of interest" description="Disordered" evidence="11">
    <location>
        <begin position="515"/>
        <end position="549"/>
    </location>
</feature>
<evidence type="ECO:0000256" key="1">
    <source>
        <dbReference type="ARBA" id="ARBA00012552"/>
    </source>
</evidence>
<dbReference type="SMART" id="SM00487">
    <property type="entry name" value="DEXDc"/>
    <property type="match status" value="1"/>
</dbReference>
<dbReference type="SUPFAM" id="SSF48452">
    <property type="entry name" value="TPR-like"/>
    <property type="match status" value="1"/>
</dbReference>
<feature type="compositionally biased region" description="Polar residues" evidence="11">
    <location>
        <begin position="263"/>
        <end position="282"/>
    </location>
</feature>
<keyword evidence="6" id="KW-0507">mRNA processing</keyword>
<dbReference type="Pfam" id="PF21010">
    <property type="entry name" value="HA2_C"/>
    <property type="match status" value="1"/>
</dbReference>
<feature type="compositionally biased region" description="Basic and acidic residues" evidence="11">
    <location>
        <begin position="474"/>
        <end position="489"/>
    </location>
</feature>